<organism evidence="1 2">
    <name type="scientific">Periplaneta americana</name>
    <name type="common">American cockroach</name>
    <name type="synonym">Blatta americana</name>
    <dbReference type="NCBI Taxonomy" id="6978"/>
    <lineage>
        <taxon>Eukaryota</taxon>
        <taxon>Metazoa</taxon>
        <taxon>Ecdysozoa</taxon>
        <taxon>Arthropoda</taxon>
        <taxon>Hexapoda</taxon>
        <taxon>Insecta</taxon>
        <taxon>Pterygota</taxon>
        <taxon>Neoptera</taxon>
        <taxon>Polyneoptera</taxon>
        <taxon>Dictyoptera</taxon>
        <taxon>Blattodea</taxon>
        <taxon>Blattoidea</taxon>
        <taxon>Blattidae</taxon>
        <taxon>Blattinae</taxon>
        <taxon>Periplaneta</taxon>
    </lineage>
</organism>
<sequence length="190" mass="21997">LCNERCAVWLELTVGLATEEKVFIVEYHFRLYGNGYQGGPSLILVAQQYREHFNQPAPSITIMLSIVTKFRRSGSVLCQRKGRSGRPVTVSTNDNHGRVLNQVLQSPKRSLRRTSLKSNISNTSLRRLLKDLDGFPYRIQVGQRLTEQDRHVRIEYCARLLAMVYEDPDFLLNVWFSDESHIHFDGFINR</sequence>
<comment type="caution">
    <text evidence="1">The sequence shown here is derived from an EMBL/GenBank/DDBJ whole genome shotgun (WGS) entry which is preliminary data.</text>
</comment>
<evidence type="ECO:0000313" key="1">
    <source>
        <dbReference type="EMBL" id="KAJ4436461.1"/>
    </source>
</evidence>
<evidence type="ECO:0000313" key="2">
    <source>
        <dbReference type="Proteomes" id="UP001148838"/>
    </source>
</evidence>
<dbReference type="Proteomes" id="UP001148838">
    <property type="component" value="Unassembled WGS sequence"/>
</dbReference>
<accession>A0ABQ8SRT6</accession>
<name>A0ABQ8SRT6_PERAM</name>
<gene>
    <name evidence="1" type="ORF">ANN_16492</name>
</gene>
<dbReference type="PANTHER" id="PTHR47326:SF1">
    <property type="entry name" value="HTH PSQ-TYPE DOMAIN-CONTAINING PROTEIN"/>
    <property type="match status" value="1"/>
</dbReference>
<dbReference type="PANTHER" id="PTHR47326">
    <property type="entry name" value="TRANSPOSABLE ELEMENT TC3 TRANSPOSASE-LIKE PROTEIN"/>
    <property type="match status" value="1"/>
</dbReference>
<dbReference type="EMBL" id="JAJSOF020000021">
    <property type="protein sequence ID" value="KAJ4436461.1"/>
    <property type="molecule type" value="Genomic_DNA"/>
</dbReference>
<reference evidence="1 2" key="1">
    <citation type="journal article" date="2022" name="Allergy">
        <title>Genome assembly and annotation of Periplaneta americana reveal a comprehensive cockroach allergen profile.</title>
        <authorList>
            <person name="Wang L."/>
            <person name="Xiong Q."/>
            <person name="Saelim N."/>
            <person name="Wang L."/>
            <person name="Nong W."/>
            <person name="Wan A.T."/>
            <person name="Shi M."/>
            <person name="Liu X."/>
            <person name="Cao Q."/>
            <person name="Hui J.H.L."/>
            <person name="Sookrung N."/>
            <person name="Leung T.F."/>
            <person name="Tungtrongchitr A."/>
            <person name="Tsui S.K.W."/>
        </authorList>
    </citation>
    <scope>NUCLEOTIDE SEQUENCE [LARGE SCALE GENOMIC DNA]</scope>
    <source>
        <strain evidence="1">PWHHKU_190912</strain>
    </source>
</reference>
<protein>
    <recommendedName>
        <fullName evidence="3">DUF4817 domain-containing protein</fullName>
    </recommendedName>
</protein>
<feature type="non-terminal residue" evidence="1">
    <location>
        <position position="1"/>
    </location>
</feature>
<proteinExistence type="predicted"/>
<keyword evidence="2" id="KW-1185">Reference proteome</keyword>
<evidence type="ECO:0008006" key="3">
    <source>
        <dbReference type="Google" id="ProtNLM"/>
    </source>
</evidence>